<organism evidence="7 8">
    <name type="scientific">Bacillus phage G</name>
    <dbReference type="NCBI Taxonomy" id="2884420"/>
    <lineage>
        <taxon>Viruses</taxon>
        <taxon>Duplodnaviria</taxon>
        <taxon>Heunggongvirae</taxon>
        <taxon>Uroviricota</taxon>
        <taxon>Caudoviricetes</taxon>
        <taxon>Donellivirus</taxon>
        <taxon>Donellivirus gee</taxon>
    </lineage>
</organism>
<gene>
    <name evidence="7" type="primary">69</name>
    <name evidence="7" type="ORF">G_69</name>
</gene>
<dbReference type="GO" id="GO:0006352">
    <property type="term" value="P:DNA-templated transcription initiation"/>
    <property type="evidence" value="ECO:0007669"/>
    <property type="project" value="InterPro"/>
</dbReference>
<keyword evidence="2" id="KW-0731">Sigma factor</keyword>
<accession>G3MBD9</accession>
<dbReference type="RefSeq" id="YP_009015380.1">
    <property type="nucleotide sequence ID" value="NC_023719.1"/>
</dbReference>
<dbReference type="InterPro" id="IPR013325">
    <property type="entry name" value="RNA_pol_sigma_r2"/>
</dbReference>
<dbReference type="SUPFAM" id="SSF88659">
    <property type="entry name" value="Sigma3 and sigma4 domains of RNA polymerase sigma factors"/>
    <property type="match status" value="1"/>
</dbReference>
<dbReference type="GO" id="GO:0003677">
    <property type="term" value="F:DNA binding"/>
    <property type="evidence" value="ECO:0007669"/>
    <property type="project" value="UniProtKB-KW"/>
</dbReference>
<feature type="domain" description="RNA polymerase sigma factor 70 region 4 type 2" evidence="6">
    <location>
        <begin position="145"/>
        <end position="190"/>
    </location>
</feature>
<dbReference type="InterPro" id="IPR014284">
    <property type="entry name" value="RNA_pol_sigma-70_dom"/>
</dbReference>
<dbReference type="InterPro" id="IPR007627">
    <property type="entry name" value="RNA_pol_sigma70_r2"/>
</dbReference>
<dbReference type="PANTHER" id="PTHR30385">
    <property type="entry name" value="SIGMA FACTOR F FLAGELLAR"/>
    <property type="match status" value="1"/>
</dbReference>
<keyword evidence="1" id="KW-0805">Transcription regulation</keyword>
<evidence type="ECO:0000256" key="4">
    <source>
        <dbReference type="ARBA" id="ARBA00023163"/>
    </source>
</evidence>
<evidence type="ECO:0000256" key="3">
    <source>
        <dbReference type="ARBA" id="ARBA00023125"/>
    </source>
</evidence>
<dbReference type="InterPro" id="IPR013324">
    <property type="entry name" value="RNA_pol_sigma_r3/r4-like"/>
</dbReference>
<dbReference type="SMR" id="G3MBD9"/>
<evidence type="ECO:0000313" key="7">
    <source>
        <dbReference type="EMBL" id="AEO93340.1"/>
    </source>
</evidence>
<dbReference type="NCBIfam" id="TIGR02937">
    <property type="entry name" value="sigma70-ECF"/>
    <property type="match status" value="1"/>
</dbReference>
<dbReference type="EMBL" id="JN638751">
    <property type="protein sequence ID" value="AEO93340.1"/>
    <property type="molecule type" value="Genomic_DNA"/>
</dbReference>
<proteinExistence type="predicted"/>
<dbReference type="KEGG" id="vg:18563288"/>
<dbReference type="Pfam" id="PF04542">
    <property type="entry name" value="Sigma70_r2"/>
    <property type="match status" value="1"/>
</dbReference>
<evidence type="ECO:0000259" key="6">
    <source>
        <dbReference type="Pfam" id="PF08281"/>
    </source>
</evidence>
<evidence type="ECO:0000256" key="1">
    <source>
        <dbReference type="ARBA" id="ARBA00023015"/>
    </source>
</evidence>
<evidence type="ECO:0000256" key="2">
    <source>
        <dbReference type="ARBA" id="ARBA00023082"/>
    </source>
</evidence>
<name>G3MBD9_9CAUD</name>
<sequence length="206" mass="23726">MEEFKYEEHVGLVMKGIKKTFGSIESAAFIAKANSYDLEDYIQVGMIGLFAAREKFDESKNYKFSTFAMSYICGYLLKEIERNTLVKFPRSIQKEERIDFMNSIFSVNSEYVSLDKDIKAMRDVGESELLIRRTSLEEEVLSNLEFDRALNTLNEKNKQVVLMKLEGHSNIEISKYTGISTKMISKIFCNSKKKIAQHYTTLGELA</sequence>
<dbReference type="Proteomes" id="UP000009273">
    <property type="component" value="Segment"/>
</dbReference>
<dbReference type="GeneID" id="18563288"/>
<dbReference type="Gene3D" id="1.10.1740.10">
    <property type="match status" value="1"/>
</dbReference>
<dbReference type="InterPro" id="IPR013249">
    <property type="entry name" value="RNA_pol_sigma70_r4_t2"/>
</dbReference>
<keyword evidence="3" id="KW-0238">DNA-binding</keyword>
<dbReference type="OrthoDB" id="41013at10239"/>
<feature type="domain" description="RNA polymerase sigma-70 region 2" evidence="5">
    <location>
        <begin position="33"/>
        <end position="83"/>
    </location>
</feature>
<dbReference type="Pfam" id="PF08281">
    <property type="entry name" value="Sigma70_r4_2"/>
    <property type="match status" value="1"/>
</dbReference>
<dbReference type="GO" id="GO:0016987">
    <property type="term" value="F:sigma factor activity"/>
    <property type="evidence" value="ECO:0007669"/>
    <property type="project" value="UniProtKB-KW"/>
</dbReference>
<keyword evidence="4" id="KW-0804">Transcription</keyword>
<reference evidence="7 8" key="1">
    <citation type="submission" date="2011-09" db="EMBL/GenBank/DDBJ databases">
        <authorList>
            <person name="Pope W.H."/>
            <person name="Pedulla M.L."/>
            <person name="Ford M.E."/>
            <person name="Peebles C.L."/>
            <person name="Hatfull G.H."/>
            <person name="Hendrix R.W."/>
        </authorList>
    </citation>
    <scope>NUCLEOTIDE SEQUENCE [LARGE SCALE GENOMIC DNA]</scope>
    <source>
        <strain evidence="7">G</strain>
    </source>
</reference>
<evidence type="ECO:0000313" key="8">
    <source>
        <dbReference type="Proteomes" id="UP000009273"/>
    </source>
</evidence>
<keyword evidence="8" id="KW-1185">Reference proteome</keyword>
<protein>
    <submittedName>
        <fullName evidence="7">Gp69</fullName>
    </submittedName>
</protein>
<dbReference type="SUPFAM" id="SSF88946">
    <property type="entry name" value="Sigma2 domain of RNA polymerase sigma factors"/>
    <property type="match status" value="1"/>
</dbReference>
<evidence type="ECO:0000259" key="5">
    <source>
        <dbReference type="Pfam" id="PF04542"/>
    </source>
</evidence>